<evidence type="ECO:0000313" key="1">
    <source>
        <dbReference type="EMBL" id="KPV54330.1"/>
    </source>
</evidence>
<gene>
    <name evidence="1" type="ORF">SE17_04420</name>
</gene>
<organism evidence="1 2">
    <name type="scientific">Kouleothrix aurantiaca</name>
    <dbReference type="NCBI Taxonomy" id="186479"/>
    <lineage>
        <taxon>Bacteria</taxon>
        <taxon>Bacillati</taxon>
        <taxon>Chloroflexota</taxon>
        <taxon>Chloroflexia</taxon>
        <taxon>Chloroflexales</taxon>
        <taxon>Roseiflexineae</taxon>
        <taxon>Roseiflexaceae</taxon>
        <taxon>Kouleothrix</taxon>
    </lineage>
</organism>
<dbReference type="Proteomes" id="UP000050509">
    <property type="component" value="Unassembled WGS sequence"/>
</dbReference>
<protein>
    <submittedName>
        <fullName evidence="1">Uncharacterized protein</fullName>
    </submittedName>
</protein>
<proteinExistence type="predicted"/>
<accession>A0A0P9HHP3</accession>
<dbReference type="AntiFam" id="ANF00222">
    <property type="entry name" value="Shadow ORF (opposite groL1)"/>
</dbReference>
<evidence type="ECO:0000313" key="2">
    <source>
        <dbReference type="Proteomes" id="UP000050509"/>
    </source>
</evidence>
<sequence>MPSMPLKPPSIRLGIVPRSLLTTSVAGDVVGPGSDLDEQAGAHVLKRVLELDRFGDGDAVVGGGACTNCENTHTARGLWAASQHQKTKVIRRSWYQVSVRTPSLCPTECRQKEGFAAQS</sequence>
<reference evidence="1 2" key="1">
    <citation type="submission" date="2015-09" db="EMBL/GenBank/DDBJ databases">
        <title>Draft genome sequence of Kouleothrix aurantiaca JCM 19913.</title>
        <authorList>
            <person name="Hemp J."/>
        </authorList>
    </citation>
    <scope>NUCLEOTIDE SEQUENCE [LARGE SCALE GENOMIC DNA]</scope>
    <source>
        <strain evidence="1 2">COM-B</strain>
    </source>
</reference>
<dbReference type="AlphaFoldDB" id="A0A0P9HHP3"/>
<dbReference type="EMBL" id="LJCR01000073">
    <property type="protein sequence ID" value="KPV54330.1"/>
    <property type="molecule type" value="Genomic_DNA"/>
</dbReference>
<comment type="caution">
    <text evidence="1">The sequence shown here is derived from an EMBL/GenBank/DDBJ whole genome shotgun (WGS) entry which is preliminary data.</text>
</comment>
<keyword evidence="2" id="KW-1185">Reference proteome</keyword>
<name>A0A0P9HHP3_9CHLR</name>